<proteinExistence type="inferred from homology"/>
<reference evidence="10" key="2">
    <citation type="submission" date="2021-04" db="EMBL/GenBank/DDBJ databases">
        <authorList>
            <person name="Gilroy R."/>
        </authorList>
    </citation>
    <scope>NUCLEOTIDE SEQUENCE</scope>
    <source>
        <strain evidence="10">A5-1222</strain>
    </source>
</reference>
<comment type="caution">
    <text evidence="10">The sequence shown here is derived from an EMBL/GenBank/DDBJ whole genome shotgun (WGS) entry which is preliminary data.</text>
</comment>
<dbReference type="EC" id="3.1.-.-" evidence="9"/>
<dbReference type="GO" id="GO:0043571">
    <property type="term" value="P:maintenance of CRISPR repeat elements"/>
    <property type="evidence" value="ECO:0007669"/>
    <property type="project" value="UniProtKB-UniRule"/>
</dbReference>
<name>A0A9E2NVW6_9BACT</name>
<comment type="function">
    <text evidence="9">CRISPR (clustered regularly interspaced short palindromic repeat), is an adaptive immune system that provides protection against mobile genetic elements (viruses, transposable elements and conjugative plasmids). CRISPR clusters contain sequences complementary to antecedent mobile elements and target invading nucleic acids. CRISPR clusters are transcribed and processed into CRISPR RNA (crRNA). Functions as a ssRNA-specific endoribonuclease. Involved in the integration of spacer DNA into the CRISPR cassette.</text>
</comment>
<evidence type="ECO:0000256" key="1">
    <source>
        <dbReference type="ARBA" id="ARBA00001946"/>
    </source>
</evidence>
<reference evidence="10" key="1">
    <citation type="journal article" date="2021" name="PeerJ">
        <title>Extensive microbial diversity within the chicken gut microbiome revealed by metagenomics and culture.</title>
        <authorList>
            <person name="Gilroy R."/>
            <person name="Ravi A."/>
            <person name="Getino M."/>
            <person name="Pursley I."/>
            <person name="Horton D.L."/>
            <person name="Alikhan N.F."/>
            <person name="Baker D."/>
            <person name="Gharbi K."/>
            <person name="Hall N."/>
            <person name="Watson M."/>
            <person name="Adriaenssens E.M."/>
            <person name="Foster-Nyarko E."/>
            <person name="Jarju S."/>
            <person name="Secka A."/>
            <person name="Antonio M."/>
            <person name="Oren A."/>
            <person name="Chaudhuri R.R."/>
            <person name="La Ragione R."/>
            <person name="Hildebrand F."/>
            <person name="Pallen M.J."/>
        </authorList>
    </citation>
    <scope>NUCLEOTIDE SEQUENCE</scope>
    <source>
        <strain evidence="10">A5-1222</strain>
    </source>
</reference>
<dbReference type="HAMAP" id="MF_01471">
    <property type="entry name" value="Cas2"/>
    <property type="match status" value="1"/>
</dbReference>
<evidence type="ECO:0000256" key="4">
    <source>
        <dbReference type="ARBA" id="ARBA00022723"/>
    </source>
</evidence>
<comment type="similarity">
    <text evidence="2 9">Belongs to the CRISPR-associated endoribonuclease Cas2 protein family.</text>
</comment>
<evidence type="ECO:0000256" key="9">
    <source>
        <dbReference type="HAMAP-Rule" id="MF_01471"/>
    </source>
</evidence>
<evidence type="ECO:0000256" key="7">
    <source>
        <dbReference type="ARBA" id="ARBA00022842"/>
    </source>
</evidence>
<dbReference type="EMBL" id="JAHLFM010000015">
    <property type="protein sequence ID" value="MBU3830703.1"/>
    <property type="molecule type" value="Genomic_DNA"/>
</dbReference>
<evidence type="ECO:0000256" key="6">
    <source>
        <dbReference type="ARBA" id="ARBA00022801"/>
    </source>
</evidence>
<dbReference type="Pfam" id="PF09827">
    <property type="entry name" value="CRISPR_Cas2"/>
    <property type="match status" value="1"/>
</dbReference>
<keyword evidence="7 9" id="KW-0460">Magnesium</keyword>
<gene>
    <name evidence="9 10" type="primary">cas2</name>
    <name evidence="10" type="ORF">H9897_00870</name>
</gene>
<keyword evidence="6 9" id="KW-0378">Hydrolase</keyword>
<dbReference type="AlphaFoldDB" id="A0A9E2NVW6"/>
<comment type="cofactor">
    <cofactor evidence="1 9">
        <name>Mg(2+)</name>
        <dbReference type="ChEBI" id="CHEBI:18420"/>
    </cofactor>
</comment>
<evidence type="ECO:0000256" key="5">
    <source>
        <dbReference type="ARBA" id="ARBA00022759"/>
    </source>
</evidence>
<dbReference type="SUPFAM" id="SSF143430">
    <property type="entry name" value="TTP0101/SSO1404-like"/>
    <property type="match status" value="1"/>
</dbReference>
<dbReference type="NCBIfam" id="TIGR01573">
    <property type="entry name" value="cas2"/>
    <property type="match status" value="1"/>
</dbReference>
<organism evidence="10 11">
    <name type="scientific">Candidatus Ureaplasma intestinipullorum</name>
    <dbReference type="NCBI Taxonomy" id="2838770"/>
    <lineage>
        <taxon>Bacteria</taxon>
        <taxon>Bacillati</taxon>
        <taxon>Mycoplasmatota</taxon>
        <taxon>Mycoplasmoidales</taxon>
        <taxon>Mycoplasmoidaceae</taxon>
        <taxon>Ureaplasma</taxon>
    </lineage>
</organism>
<dbReference type="InterPro" id="IPR019199">
    <property type="entry name" value="Virulence_VapD/CRISPR_Cas2"/>
</dbReference>
<dbReference type="GO" id="GO:0046872">
    <property type="term" value="F:metal ion binding"/>
    <property type="evidence" value="ECO:0007669"/>
    <property type="project" value="UniProtKB-UniRule"/>
</dbReference>
<evidence type="ECO:0000256" key="3">
    <source>
        <dbReference type="ARBA" id="ARBA00022722"/>
    </source>
</evidence>
<keyword evidence="3 9" id="KW-0540">Nuclease</keyword>
<evidence type="ECO:0000313" key="11">
    <source>
        <dbReference type="Proteomes" id="UP000824247"/>
    </source>
</evidence>
<comment type="subunit">
    <text evidence="9">Homodimer, forms a heterotetramer with a Cas1 homodimer.</text>
</comment>
<sequence>MRILLLFDLPTVESYEKKEYTQFRKLLLKNGYTMIQFSVYVKCINTQLKVDKELKKLYQFVPTNGNIRMLTVTEKQYQNMVMILGKKKINEIYNNAERYIKI</sequence>
<dbReference type="GO" id="GO:0051607">
    <property type="term" value="P:defense response to virus"/>
    <property type="evidence" value="ECO:0007669"/>
    <property type="project" value="UniProtKB-UniRule"/>
</dbReference>
<accession>A0A9E2NVW6</accession>
<feature type="binding site" evidence="9">
    <location>
        <position position="8"/>
    </location>
    <ligand>
        <name>Mg(2+)</name>
        <dbReference type="ChEBI" id="CHEBI:18420"/>
        <note>catalytic</note>
    </ligand>
</feature>
<evidence type="ECO:0000313" key="10">
    <source>
        <dbReference type="EMBL" id="MBU3830703.1"/>
    </source>
</evidence>
<evidence type="ECO:0000256" key="8">
    <source>
        <dbReference type="ARBA" id="ARBA00023118"/>
    </source>
</evidence>
<dbReference type="GO" id="GO:0016787">
    <property type="term" value="F:hydrolase activity"/>
    <property type="evidence" value="ECO:0007669"/>
    <property type="project" value="UniProtKB-KW"/>
</dbReference>
<dbReference type="GO" id="GO:0004521">
    <property type="term" value="F:RNA endonuclease activity"/>
    <property type="evidence" value="ECO:0007669"/>
    <property type="project" value="InterPro"/>
</dbReference>
<dbReference type="Gene3D" id="3.30.70.240">
    <property type="match status" value="1"/>
</dbReference>
<evidence type="ECO:0000256" key="2">
    <source>
        <dbReference type="ARBA" id="ARBA00009959"/>
    </source>
</evidence>
<protein>
    <recommendedName>
        <fullName evidence="9">CRISPR-associated endoribonuclease Cas2</fullName>
        <ecNumber evidence="9">3.1.-.-</ecNumber>
    </recommendedName>
</protein>
<keyword evidence="8 9" id="KW-0051">Antiviral defense</keyword>
<dbReference type="InterPro" id="IPR021127">
    <property type="entry name" value="CRISPR_associated_Cas2"/>
</dbReference>
<dbReference type="Proteomes" id="UP000824247">
    <property type="component" value="Unassembled WGS sequence"/>
</dbReference>
<keyword evidence="4 9" id="KW-0479">Metal-binding</keyword>
<keyword evidence="5 9" id="KW-0255">Endonuclease</keyword>